<keyword evidence="2" id="KW-1185">Reference proteome</keyword>
<evidence type="ECO:0000313" key="1">
    <source>
        <dbReference type="EMBL" id="KAH7908051.1"/>
    </source>
</evidence>
<protein>
    <submittedName>
        <fullName evidence="1">Uncharacterized protein</fullName>
    </submittedName>
</protein>
<dbReference type="EMBL" id="MU267850">
    <property type="protein sequence ID" value="KAH7908051.1"/>
    <property type="molecule type" value="Genomic_DNA"/>
</dbReference>
<sequence length="809" mass="86098">MSHFLGFAAPQASTSTDHSAMDVDENSTGNLELDSSSVSADPASSLRALALRSRKRRKVAADNPPPLRPVPEPSMQLDYGQDDTEPPSVSPTAAHPVGPRKPSISTPTSASAPNPEIEDGQIREEGEISDTEGTPPPQQRPATPPKKSHQSNLSLQDVSKRTPTIAVSPTRIKTVTSPKPHLVTFASTNATSLPSALEPFILETSTYRLDAQHVRPGLAMTQIEYDSAKDIVLDLLGWGVPPEYLVDCGLSRHVVFYVFSELNLRLPSNLDINGIIQYPTPEMLASIPTSPTISTRSHRSNSSAMPPPSIVPIHGEPSSPIAAARLSHHPHGRDVTSSTDHAPLHPHDSLPESSASSGSSPSLLMIEQQRRQELLARKAAIASRKFKQSDASENDHPLTDGIHEKGESFAAISPVPTETVEDFLKSIEPASDIDIDRVDSVAFIRAARVLSPEHMDVDDMTGYVASHGSDSRALRGRLSGQSSSSNLDADVSIRTDPLSETVGSHPNSAVFSDIAPSTNDSSVPVTPSNTGDAEDPSFSSSHYQNSRVFYDGEGPVPQRRGTKRPVAADFVDCENAPGPSRNHANGYTNGGFAYPIPITRKKTGSFASVSGMRRCVIELSDSDDDGDREEDLGINGEVPDRHVYSPGLPAATLRRNGVGTPGSSSFNGFTARATTPHSTNGSGSIGTQSPAALLEKEQEINLLRQLIAQREEVRQKKLAASGKSTPNVLIPQAAGSSTSASEQPSPLVVSTSTSISVKKEVDDTSPALNRDLSSSSRQSSDASNIDQIPHGAEEYTSMGDIYGSSQSPV</sequence>
<dbReference type="Proteomes" id="UP000790377">
    <property type="component" value="Unassembled WGS sequence"/>
</dbReference>
<reference evidence="1" key="1">
    <citation type="journal article" date="2021" name="New Phytol.">
        <title>Evolutionary innovations through gain and loss of genes in the ectomycorrhizal Boletales.</title>
        <authorList>
            <person name="Wu G."/>
            <person name="Miyauchi S."/>
            <person name="Morin E."/>
            <person name="Kuo A."/>
            <person name="Drula E."/>
            <person name="Varga T."/>
            <person name="Kohler A."/>
            <person name="Feng B."/>
            <person name="Cao Y."/>
            <person name="Lipzen A."/>
            <person name="Daum C."/>
            <person name="Hundley H."/>
            <person name="Pangilinan J."/>
            <person name="Johnson J."/>
            <person name="Barry K."/>
            <person name="LaButti K."/>
            <person name="Ng V."/>
            <person name="Ahrendt S."/>
            <person name="Min B."/>
            <person name="Choi I.G."/>
            <person name="Park H."/>
            <person name="Plett J.M."/>
            <person name="Magnuson J."/>
            <person name="Spatafora J.W."/>
            <person name="Nagy L.G."/>
            <person name="Henrissat B."/>
            <person name="Grigoriev I.V."/>
            <person name="Yang Z.L."/>
            <person name="Xu J."/>
            <person name="Martin F.M."/>
        </authorList>
    </citation>
    <scope>NUCLEOTIDE SEQUENCE</scope>
    <source>
        <strain evidence="1">ATCC 28755</strain>
    </source>
</reference>
<proteinExistence type="predicted"/>
<comment type="caution">
    <text evidence="1">The sequence shown here is derived from an EMBL/GenBank/DDBJ whole genome shotgun (WGS) entry which is preliminary data.</text>
</comment>
<gene>
    <name evidence="1" type="ORF">BJ138DRAFT_1069425</name>
</gene>
<evidence type="ECO:0000313" key="2">
    <source>
        <dbReference type="Proteomes" id="UP000790377"/>
    </source>
</evidence>
<organism evidence="1 2">
    <name type="scientific">Hygrophoropsis aurantiaca</name>
    <dbReference type="NCBI Taxonomy" id="72124"/>
    <lineage>
        <taxon>Eukaryota</taxon>
        <taxon>Fungi</taxon>
        <taxon>Dikarya</taxon>
        <taxon>Basidiomycota</taxon>
        <taxon>Agaricomycotina</taxon>
        <taxon>Agaricomycetes</taxon>
        <taxon>Agaricomycetidae</taxon>
        <taxon>Boletales</taxon>
        <taxon>Coniophorineae</taxon>
        <taxon>Hygrophoropsidaceae</taxon>
        <taxon>Hygrophoropsis</taxon>
    </lineage>
</organism>
<accession>A0ACB8A4D1</accession>
<name>A0ACB8A4D1_9AGAM</name>